<dbReference type="OrthoDB" id="7203947at2"/>
<dbReference type="Gene3D" id="3.30.429.10">
    <property type="entry name" value="Macrophage Migration Inhibitory Factor"/>
    <property type="match status" value="1"/>
</dbReference>
<dbReference type="GO" id="GO:0008704">
    <property type="term" value="F:5-carboxymethyl-2-hydroxymuconate delta-isomerase activity"/>
    <property type="evidence" value="ECO:0007669"/>
    <property type="project" value="InterPro"/>
</dbReference>
<sequence length="119" mass="13626">MPFVTVEYSERLAATFDRRAFAREVHEVAPAPINASTEAFKTRFRRIEESYFGADEDDLDAVFIQVAILSGRTPEAVEKLAGTVLEIARKHVSGVEGRRLHIMVEAREMERDFYRAHKE</sequence>
<dbReference type="RefSeq" id="WP_120723950.1">
    <property type="nucleotide sequence ID" value="NZ_CP032698.1"/>
</dbReference>
<dbReference type="InterPro" id="IPR014347">
    <property type="entry name" value="Tautomerase/MIF_sf"/>
</dbReference>
<dbReference type="Pfam" id="PF02962">
    <property type="entry name" value="CHMI"/>
    <property type="match status" value="1"/>
</dbReference>
<dbReference type="Proteomes" id="UP000271554">
    <property type="component" value="Chromosome"/>
</dbReference>
<dbReference type="SUPFAM" id="SSF55331">
    <property type="entry name" value="Tautomerase/MIF"/>
    <property type="match status" value="1"/>
</dbReference>
<accession>A0A387HHE6</accession>
<evidence type="ECO:0000313" key="1">
    <source>
        <dbReference type="EMBL" id="AYG83275.1"/>
    </source>
</evidence>
<dbReference type="EMBL" id="CP032698">
    <property type="protein sequence ID" value="AYG83275.1"/>
    <property type="molecule type" value="Genomic_DNA"/>
</dbReference>
<evidence type="ECO:0000313" key="2">
    <source>
        <dbReference type="Proteomes" id="UP000271554"/>
    </source>
</evidence>
<proteinExistence type="predicted"/>
<reference evidence="1 2" key="1">
    <citation type="submission" date="2018-10" db="EMBL/GenBank/DDBJ databases">
        <title>Relationship between Morphology and Antimicrobial Activity in Streptomyces.</title>
        <authorList>
            <person name="Kang H.J."/>
            <person name="Kim S.B."/>
        </authorList>
    </citation>
    <scope>NUCLEOTIDE SEQUENCE [LARGE SCALE GENOMIC DNA]</scope>
    <source>
        <strain evidence="1 2">BH38</strain>
    </source>
</reference>
<name>A0A387HHE6_9ACTN</name>
<dbReference type="KEGG" id="shun:DWB77_05471"/>
<organism evidence="1 2">
    <name type="scientific">Streptomyces hundungensis</name>
    <dbReference type="NCBI Taxonomy" id="1077946"/>
    <lineage>
        <taxon>Bacteria</taxon>
        <taxon>Bacillati</taxon>
        <taxon>Actinomycetota</taxon>
        <taxon>Actinomycetes</taxon>
        <taxon>Kitasatosporales</taxon>
        <taxon>Streptomycetaceae</taxon>
        <taxon>Streptomyces</taxon>
    </lineage>
</organism>
<dbReference type="PANTHER" id="PTHR37950:SF1">
    <property type="entry name" value="4-HYDROXYPHENYLACETATE CATABOLISM PROTEIN"/>
    <property type="match status" value="1"/>
</dbReference>
<evidence type="ECO:0008006" key="3">
    <source>
        <dbReference type="Google" id="ProtNLM"/>
    </source>
</evidence>
<dbReference type="InterPro" id="IPR004220">
    <property type="entry name" value="5-COMe_2-OHmuconate_Isoase"/>
</dbReference>
<protein>
    <recommendedName>
        <fullName evidence="3">Isomerase</fullName>
    </recommendedName>
</protein>
<dbReference type="AlphaFoldDB" id="A0A387HHE6"/>
<dbReference type="PANTHER" id="PTHR37950">
    <property type="entry name" value="4-HYDROXYPHENYLACETATE CATABOLISM PROTEIN"/>
    <property type="match status" value="1"/>
</dbReference>
<keyword evidence="2" id="KW-1185">Reference proteome</keyword>
<gene>
    <name evidence="1" type="ORF">DWB77_05471</name>
</gene>